<evidence type="ECO:0000313" key="9">
    <source>
        <dbReference type="Proteomes" id="UP000461730"/>
    </source>
</evidence>
<keyword evidence="9" id="KW-1185">Reference proteome</keyword>
<comment type="similarity">
    <text evidence="2">Belongs to the SusD family.</text>
</comment>
<proteinExistence type="inferred from homology"/>
<comment type="subcellular location">
    <subcellularLocation>
        <location evidence="1">Cell outer membrane</location>
    </subcellularLocation>
</comment>
<keyword evidence="4" id="KW-0472">Membrane</keyword>
<keyword evidence="5" id="KW-0998">Cell outer membrane</keyword>
<feature type="domain" description="RagB/SusD" evidence="6">
    <location>
        <begin position="344"/>
        <end position="486"/>
    </location>
</feature>
<dbReference type="GO" id="GO:0009279">
    <property type="term" value="C:cell outer membrane"/>
    <property type="evidence" value="ECO:0007669"/>
    <property type="project" value="UniProtKB-SubCell"/>
</dbReference>
<keyword evidence="3" id="KW-0732">Signal</keyword>
<dbReference type="EMBL" id="WRXN01000008">
    <property type="protein sequence ID" value="MVT10380.1"/>
    <property type="molecule type" value="Genomic_DNA"/>
</dbReference>
<dbReference type="Pfam" id="PF14322">
    <property type="entry name" value="SusD-like_3"/>
    <property type="match status" value="1"/>
</dbReference>
<dbReference type="Pfam" id="PF07980">
    <property type="entry name" value="SusD_RagB"/>
    <property type="match status" value="1"/>
</dbReference>
<evidence type="ECO:0000256" key="3">
    <source>
        <dbReference type="ARBA" id="ARBA00022729"/>
    </source>
</evidence>
<evidence type="ECO:0000259" key="7">
    <source>
        <dbReference type="Pfam" id="PF14322"/>
    </source>
</evidence>
<dbReference type="Proteomes" id="UP000461730">
    <property type="component" value="Unassembled WGS sequence"/>
</dbReference>
<evidence type="ECO:0000256" key="5">
    <source>
        <dbReference type="ARBA" id="ARBA00023237"/>
    </source>
</evidence>
<evidence type="ECO:0000256" key="2">
    <source>
        <dbReference type="ARBA" id="ARBA00006275"/>
    </source>
</evidence>
<feature type="domain" description="SusD-like N-terminal" evidence="7">
    <location>
        <begin position="119"/>
        <end position="245"/>
    </location>
</feature>
<protein>
    <submittedName>
        <fullName evidence="8">RagB/SusD family nutrient uptake outer membrane protein</fullName>
    </submittedName>
</protein>
<comment type="caution">
    <text evidence="8">The sequence shown here is derived from an EMBL/GenBank/DDBJ whole genome shotgun (WGS) entry which is preliminary data.</text>
</comment>
<dbReference type="InterPro" id="IPR012944">
    <property type="entry name" value="SusD_RagB_dom"/>
</dbReference>
<evidence type="ECO:0000256" key="1">
    <source>
        <dbReference type="ARBA" id="ARBA00004442"/>
    </source>
</evidence>
<organism evidence="8 9">
    <name type="scientific">Chitinophaga tropicalis</name>
    <dbReference type="NCBI Taxonomy" id="2683588"/>
    <lineage>
        <taxon>Bacteria</taxon>
        <taxon>Pseudomonadati</taxon>
        <taxon>Bacteroidota</taxon>
        <taxon>Chitinophagia</taxon>
        <taxon>Chitinophagales</taxon>
        <taxon>Chitinophagaceae</taxon>
        <taxon>Chitinophaga</taxon>
    </lineage>
</organism>
<sequence length="490" mass="55558">MMLFITYQSKCFSGVKNLSITYVIYVALISILCSCKKMVETELPIDKNTSETVFGNKSTAIAAMTGVYGRIGGADGCFTGELGISVRAGFLSDEITPKVPQAYPEYLNELKGSGSWASVLWITAYRDYIFQVNSILEGLEKSGSLPGSAKQILSAEAKFTRAWIYFYLVNFYGDVPLVLSTDFRVNSNISRSSKALVYEQIVKDLLYAQENLTANYLDKNLENTVNERVRPNKVVATALLARVYLFMGKWEMAEEEADKVINNPDIELLNDPDLVFLKDSREAIWQLQSNPLDQDGNNTPDGRWFINPFDGDPFFYLNPVLVQAFEENDIRKIAWTSLRPDNSIVAYKYKEGWGMGAQKEHTIVFRLAEQYLIRAEARVHQNKLSGINSAENDINVIRHRAGLPGKAGSTREELIAAIEQERRIELFAEWGQRWLDLIRTNRVNKIMGEISQEKGSTWESYKSLMPIPYEEFLYNKALIGHQNPGYTEQP</sequence>
<evidence type="ECO:0000259" key="6">
    <source>
        <dbReference type="Pfam" id="PF07980"/>
    </source>
</evidence>
<name>A0A7K1U7Q6_9BACT</name>
<dbReference type="CDD" id="cd08977">
    <property type="entry name" value="SusD"/>
    <property type="match status" value="1"/>
</dbReference>
<evidence type="ECO:0000256" key="4">
    <source>
        <dbReference type="ARBA" id="ARBA00023136"/>
    </source>
</evidence>
<accession>A0A7K1U7Q6</accession>
<dbReference type="Gene3D" id="1.25.40.390">
    <property type="match status" value="1"/>
</dbReference>
<evidence type="ECO:0000313" key="8">
    <source>
        <dbReference type="EMBL" id="MVT10380.1"/>
    </source>
</evidence>
<dbReference type="AlphaFoldDB" id="A0A7K1U7Q6"/>
<gene>
    <name evidence="8" type="ORF">GO493_19065</name>
</gene>
<dbReference type="InterPro" id="IPR011990">
    <property type="entry name" value="TPR-like_helical_dom_sf"/>
</dbReference>
<reference evidence="8 9" key="1">
    <citation type="submission" date="2019-12" db="EMBL/GenBank/DDBJ databases">
        <title>Chitinophaga sp. strain ysch24 (GDMCC 1.1355), whole genome shotgun sequence.</title>
        <authorList>
            <person name="Zhang X."/>
        </authorList>
    </citation>
    <scope>NUCLEOTIDE SEQUENCE [LARGE SCALE GENOMIC DNA]</scope>
    <source>
        <strain evidence="9">ysch24</strain>
    </source>
</reference>
<dbReference type="InterPro" id="IPR033985">
    <property type="entry name" value="SusD-like_N"/>
</dbReference>
<dbReference type="SUPFAM" id="SSF48452">
    <property type="entry name" value="TPR-like"/>
    <property type="match status" value="1"/>
</dbReference>